<evidence type="ECO:0000256" key="3">
    <source>
        <dbReference type="ARBA" id="ARBA00022833"/>
    </source>
</evidence>
<dbReference type="InterPro" id="IPR002219">
    <property type="entry name" value="PKC_DAG/PE"/>
</dbReference>
<keyword evidence="2" id="KW-0677">Repeat</keyword>
<proteinExistence type="predicted"/>
<dbReference type="STRING" id="4540.A0A3L6T9L3"/>
<dbReference type="PROSITE" id="PS50081">
    <property type="entry name" value="ZF_DAG_PE_2"/>
    <property type="match status" value="2"/>
</dbReference>
<dbReference type="PANTHER" id="PTHR47841:SF2">
    <property type="entry name" value="OS07G0609800 PROTEIN"/>
    <property type="match status" value="1"/>
</dbReference>
<dbReference type="EMBL" id="PQIB02000002">
    <property type="protein sequence ID" value="RLN34961.1"/>
    <property type="molecule type" value="Genomic_DNA"/>
</dbReference>
<dbReference type="Proteomes" id="UP000275267">
    <property type="component" value="Unassembled WGS sequence"/>
</dbReference>
<keyword evidence="1" id="KW-0479">Metal-binding</keyword>
<evidence type="ECO:0000256" key="1">
    <source>
        <dbReference type="ARBA" id="ARBA00022723"/>
    </source>
</evidence>
<dbReference type="InterPro" id="IPR046349">
    <property type="entry name" value="C1-like_sf"/>
</dbReference>
<feature type="domain" description="Phorbol-ester/DAG-type" evidence="4">
    <location>
        <begin position="18"/>
        <end position="67"/>
    </location>
</feature>
<sequence length="195" mass="20764">MAAASATATIWSTYYHPQHMLASYHYSDASTYPCAACERVVTGAGYSCDECDFNIHEACLSLPGSISFAKHNRDHDLTLTRLKASRRCNVCKETSHAGCYMYLCAPCNYDVHLRCVPTPVPSSPNVGPTRTGPAEQPAACAVQTGLHAVSEVAHTAESVCTLVDTVSEVAHTAESVCTLVDTVNTLASAGECTIM</sequence>
<dbReference type="SUPFAM" id="SSF57889">
    <property type="entry name" value="Cysteine-rich domain"/>
    <property type="match status" value="2"/>
</dbReference>
<dbReference type="Gene3D" id="3.30.60.20">
    <property type="match status" value="2"/>
</dbReference>
<name>A0A3L6T9L3_PANMI</name>
<evidence type="ECO:0000259" key="4">
    <source>
        <dbReference type="PROSITE" id="PS50081"/>
    </source>
</evidence>
<accession>A0A3L6T9L3</accession>
<organism evidence="5 6">
    <name type="scientific">Panicum miliaceum</name>
    <name type="common">Proso millet</name>
    <name type="synonym">Broomcorn millet</name>
    <dbReference type="NCBI Taxonomy" id="4540"/>
    <lineage>
        <taxon>Eukaryota</taxon>
        <taxon>Viridiplantae</taxon>
        <taxon>Streptophyta</taxon>
        <taxon>Embryophyta</taxon>
        <taxon>Tracheophyta</taxon>
        <taxon>Spermatophyta</taxon>
        <taxon>Magnoliopsida</taxon>
        <taxon>Liliopsida</taxon>
        <taxon>Poales</taxon>
        <taxon>Poaceae</taxon>
        <taxon>PACMAD clade</taxon>
        <taxon>Panicoideae</taxon>
        <taxon>Panicodae</taxon>
        <taxon>Paniceae</taxon>
        <taxon>Panicinae</taxon>
        <taxon>Panicum</taxon>
        <taxon>Panicum sect. Panicum</taxon>
    </lineage>
</organism>
<evidence type="ECO:0000313" key="6">
    <source>
        <dbReference type="Proteomes" id="UP000275267"/>
    </source>
</evidence>
<dbReference type="Pfam" id="PF03107">
    <property type="entry name" value="C1_2"/>
    <property type="match status" value="2"/>
</dbReference>
<dbReference type="InterPro" id="IPR004146">
    <property type="entry name" value="DC1"/>
</dbReference>
<gene>
    <name evidence="5" type="ORF">C2845_PM03G12620</name>
</gene>
<reference evidence="6" key="1">
    <citation type="journal article" date="2019" name="Nat. Commun.">
        <title>The genome of broomcorn millet.</title>
        <authorList>
            <person name="Zou C."/>
            <person name="Miki D."/>
            <person name="Li D."/>
            <person name="Tang Q."/>
            <person name="Xiao L."/>
            <person name="Rajput S."/>
            <person name="Deng P."/>
            <person name="Jia W."/>
            <person name="Huang R."/>
            <person name="Zhang M."/>
            <person name="Sun Y."/>
            <person name="Hu J."/>
            <person name="Fu X."/>
            <person name="Schnable P.S."/>
            <person name="Li F."/>
            <person name="Zhang H."/>
            <person name="Feng B."/>
            <person name="Zhu X."/>
            <person name="Liu R."/>
            <person name="Schnable J.C."/>
            <person name="Zhu J.-K."/>
            <person name="Zhang H."/>
        </authorList>
    </citation>
    <scope>NUCLEOTIDE SEQUENCE [LARGE SCALE GENOMIC DNA]</scope>
</reference>
<keyword evidence="6" id="KW-1185">Reference proteome</keyword>
<dbReference type="GO" id="GO:0046872">
    <property type="term" value="F:metal ion binding"/>
    <property type="evidence" value="ECO:0007669"/>
    <property type="project" value="UniProtKB-KW"/>
</dbReference>
<dbReference type="OrthoDB" id="581077at2759"/>
<evidence type="ECO:0000256" key="2">
    <source>
        <dbReference type="ARBA" id="ARBA00022737"/>
    </source>
</evidence>
<dbReference type="AlphaFoldDB" id="A0A3L6T9L3"/>
<dbReference type="PANTHER" id="PTHR47841">
    <property type="entry name" value="DIACYLGLYCEROL KINASE THETA-LIKE-RELATED"/>
    <property type="match status" value="1"/>
</dbReference>
<keyword evidence="3" id="KW-0862">Zinc</keyword>
<feature type="domain" description="Phorbol-ester/DAG-type" evidence="4">
    <location>
        <begin position="74"/>
        <end position="123"/>
    </location>
</feature>
<evidence type="ECO:0000313" key="5">
    <source>
        <dbReference type="EMBL" id="RLN34961.1"/>
    </source>
</evidence>
<comment type="caution">
    <text evidence="5">The sequence shown here is derived from an EMBL/GenBank/DDBJ whole genome shotgun (WGS) entry which is preliminary data.</text>
</comment>
<protein>
    <recommendedName>
        <fullName evidence="4">Phorbol-ester/DAG-type domain-containing protein</fullName>
    </recommendedName>
</protein>